<reference evidence="2" key="1">
    <citation type="journal article" date="2017" name="Nat. Ecol. Evol.">
        <title>Genome expansion and lineage-specific genetic innovations in the forest pathogenic fungi Armillaria.</title>
        <authorList>
            <person name="Sipos G."/>
            <person name="Prasanna A.N."/>
            <person name="Walter M.C."/>
            <person name="O'Connor E."/>
            <person name="Balint B."/>
            <person name="Krizsan K."/>
            <person name="Kiss B."/>
            <person name="Hess J."/>
            <person name="Varga T."/>
            <person name="Slot J."/>
            <person name="Riley R."/>
            <person name="Boka B."/>
            <person name="Rigling D."/>
            <person name="Barry K."/>
            <person name="Lee J."/>
            <person name="Mihaltcheva S."/>
            <person name="LaButti K."/>
            <person name="Lipzen A."/>
            <person name="Waldron R."/>
            <person name="Moloney N.M."/>
            <person name="Sperisen C."/>
            <person name="Kredics L."/>
            <person name="Vagvoelgyi C."/>
            <person name="Patrignani A."/>
            <person name="Fitzpatrick D."/>
            <person name="Nagy I."/>
            <person name="Doyle S."/>
            <person name="Anderson J.B."/>
            <person name="Grigoriev I.V."/>
            <person name="Gueldener U."/>
            <person name="Muensterkoetter M."/>
            <person name="Nagy L.G."/>
        </authorList>
    </citation>
    <scope>NUCLEOTIDE SEQUENCE [LARGE SCALE GENOMIC DNA]</scope>
    <source>
        <strain evidence="2">C18/9</strain>
    </source>
</reference>
<proteinExistence type="predicted"/>
<evidence type="ECO:0000313" key="2">
    <source>
        <dbReference type="Proteomes" id="UP000219338"/>
    </source>
</evidence>
<sequence length="120" mass="12773">METLLVDIAGTPISALKAKGSPPHTSSQSIYPAPAYPTITSRETANEQASDPFIRECATLVVALHSTAELNIERAGLGLHEPAVFQTAREANGIDMLLTPWDGEGLGFTRVRQEESGLGN</sequence>
<keyword evidence="2" id="KW-1185">Reference proteome</keyword>
<dbReference type="AlphaFoldDB" id="A0A284S568"/>
<name>A0A284S568_ARMOS</name>
<organism evidence="1 2">
    <name type="scientific">Armillaria ostoyae</name>
    <name type="common">Armillaria root rot fungus</name>
    <dbReference type="NCBI Taxonomy" id="47428"/>
    <lineage>
        <taxon>Eukaryota</taxon>
        <taxon>Fungi</taxon>
        <taxon>Dikarya</taxon>
        <taxon>Basidiomycota</taxon>
        <taxon>Agaricomycotina</taxon>
        <taxon>Agaricomycetes</taxon>
        <taxon>Agaricomycetidae</taxon>
        <taxon>Agaricales</taxon>
        <taxon>Marasmiineae</taxon>
        <taxon>Physalacriaceae</taxon>
        <taxon>Armillaria</taxon>
    </lineage>
</organism>
<protein>
    <submittedName>
        <fullName evidence="1">Uncharacterized protein</fullName>
    </submittedName>
</protein>
<dbReference type="Proteomes" id="UP000219338">
    <property type="component" value="Unassembled WGS sequence"/>
</dbReference>
<gene>
    <name evidence="1" type="ORF">ARMOST_19624</name>
</gene>
<accession>A0A284S568</accession>
<evidence type="ECO:0000313" key="1">
    <source>
        <dbReference type="EMBL" id="SJL16106.1"/>
    </source>
</evidence>
<dbReference type="EMBL" id="FUEG01000033">
    <property type="protein sequence ID" value="SJL16106.1"/>
    <property type="molecule type" value="Genomic_DNA"/>
</dbReference>